<dbReference type="InterPro" id="IPR050888">
    <property type="entry name" value="ZnF_C2H2-type_TF"/>
</dbReference>
<dbReference type="GO" id="GO:0005634">
    <property type="term" value="C:nucleus"/>
    <property type="evidence" value="ECO:0007669"/>
    <property type="project" value="UniProtKB-SubCell"/>
</dbReference>
<evidence type="ECO:0000256" key="8">
    <source>
        <dbReference type="SAM" id="MobiDB-lite"/>
    </source>
</evidence>
<comment type="subcellular location">
    <subcellularLocation>
        <location evidence="1">Nucleus</location>
    </subcellularLocation>
</comment>
<dbReference type="PROSITE" id="PS50157">
    <property type="entry name" value="ZINC_FINGER_C2H2_2"/>
    <property type="match status" value="1"/>
</dbReference>
<dbReference type="PANTHER" id="PTHR24406">
    <property type="entry name" value="TRANSCRIPTIONAL REPRESSOR CTCFL-RELATED"/>
    <property type="match status" value="1"/>
</dbReference>
<evidence type="ECO:0000256" key="6">
    <source>
        <dbReference type="ARBA" id="ARBA00023242"/>
    </source>
</evidence>
<evidence type="ECO:0000256" key="2">
    <source>
        <dbReference type="ARBA" id="ARBA00022723"/>
    </source>
</evidence>
<evidence type="ECO:0000313" key="11">
    <source>
        <dbReference type="WBParaSite" id="MBELARI_LOCUS21121.1"/>
    </source>
</evidence>
<reference evidence="11" key="1">
    <citation type="submission" date="2024-02" db="UniProtKB">
        <authorList>
            <consortium name="WormBaseParasite"/>
        </authorList>
    </citation>
    <scope>IDENTIFICATION</scope>
</reference>
<evidence type="ECO:0000256" key="7">
    <source>
        <dbReference type="PROSITE-ProRule" id="PRU00042"/>
    </source>
</evidence>
<dbReference type="SMART" id="SM00355">
    <property type="entry name" value="ZnF_C2H2"/>
    <property type="match status" value="5"/>
</dbReference>
<keyword evidence="6" id="KW-0539">Nucleus</keyword>
<evidence type="ECO:0000313" key="10">
    <source>
        <dbReference type="Proteomes" id="UP000887575"/>
    </source>
</evidence>
<keyword evidence="3" id="KW-0677">Repeat</keyword>
<dbReference type="Proteomes" id="UP000887575">
    <property type="component" value="Unassembled WGS sequence"/>
</dbReference>
<dbReference type="AlphaFoldDB" id="A0AAF3F3H4"/>
<keyword evidence="5" id="KW-0862">Zinc</keyword>
<dbReference type="PROSITE" id="PS00028">
    <property type="entry name" value="ZINC_FINGER_C2H2_1"/>
    <property type="match status" value="3"/>
</dbReference>
<feature type="region of interest" description="Disordered" evidence="8">
    <location>
        <begin position="1"/>
        <end position="22"/>
    </location>
</feature>
<evidence type="ECO:0000256" key="1">
    <source>
        <dbReference type="ARBA" id="ARBA00004123"/>
    </source>
</evidence>
<organism evidence="10 11">
    <name type="scientific">Mesorhabditis belari</name>
    <dbReference type="NCBI Taxonomy" id="2138241"/>
    <lineage>
        <taxon>Eukaryota</taxon>
        <taxon>Metazoa</taxon>
        <taxon>Ecdysozoa</taxon>
        <taxon>Nematoda</taxon>
        <taxon>Chromadorea</taxon>
        <taxon>Rhabditida</taxon>
        <taxon>Rhabditina</taxon>
        <taxon>Rhabditomorpha</taxon>
        <taxon>Rhabditoidea</taxon>
        <taxon>Rhabditidae</taxon>
        <taxon>Mesorhabditinae</taxon>
        <taxon>Mesorhabditis</taxon>
    </lineage>
</organism>
<evidence type="ECO:0000256" key="4">
    <source>
        <dbReference type="ARBA" id="ARBA00022771"/>
    </source>
</evidence>
<keyword evidence="10" id="KW-1185">Reference proteome</keyword>
<sequence length="546" mass="62372">MMSVMVPEVVTLSDDEEETPRKRARLNDSLPTASAEISMGAPINIEGLLGRLSANFSERPVENLLKQINTPISTVRHSLPNCSQQNAEWNRVQPNAQIPTSHIVRKVAQREPEERLTTYTFAAHGQIDDNSEEVNAKFKCTYQSCNKIVRGNVDFISHLWAHIVDVTPAEVGDRRQRQQRKNFSDVRSITTCQQCLSAFESPHKLQIHYTRCHSRINEATNKVACQICEKEVTVLLEHLTRHPPRVAPYACQVRSCQYRTTQRMILFNHYIQHHANSMYLWCPFCTYVDVISRSQLRTKDVITCKNFVNHMAEHGTVLTTYRCSNCAYVFLSRGDMERHRASDHNTSVPHNWIIKQLPANSFRQRKVGSIHSTHRKGTVNCDACIVNGSSVVTRCTKCKITAYEESISELEKLSKENPARRIVTNGRYLSECECGFATRDGNLMASHRLEVCDSLGLTETKMDHSIHGSIQEDIIEAKIFAVIHPEPSVPQMTTVGNDLEALNKIRDEFADVDDLEFLVYKQFLVRAQVNDICRSFRRFDKCFKSK</sequence>
<proteinExistence type="predicted"/>
<protein>
    <submittedName>
        <fullName evidence="11">C2H2-type domain-containing protein</fullName>
    </submittedName>
</protein>
<name>A0AAF3F3H4_9BILA</name>
<dbReference type="WBParaSite" id="MBELARI_LOCUS21121.1">
    <property type="protein sequence ID" value="MBELARI_LOCUS21121.1"/>
    <property type="gene ID" value="MBELARI_LOCUS21121"/>
</dbReference>
<evidence type="ECO:0000256" key="3">
    <source>
        <dbReference type="ARBA" id="ARBA00022737"/>
    </source>
</evidence>
<evidence type="ECO:0000259" key="9">
    <source>
        <dbReference type="PROSITE" id="PS50157"/>
    </source>
</evidence>
<feature type="domain" description="C2H2-type" evidence="9">
    <location>
        <begin position="321"/>
        <end position="349"/>
    </location>
</feature>
<dbReference type="InterPro" id="IPR013087">
    <property type="entry name" value="Znf_C2H2_type"/>
</dbReference>
<keyword evidence="4 7" id="KW-0863">Zinc-finger</keyword>
<evidence type="ECO:0000256" key="5">
    <source>
        <dbReference type="ARBA" id="ARBA00022833"/>
    </source>
</evidence>
<dbReference type="GO" id="GO:0008270">
    <property type="term" value="F:zinc ion binding"/>
    <property type="evidence" value="ECO:0007669"/>
    <property type="project" value="UniProtKB-KW"/>
</dbReference>
<keyword evidence="2" id="KW-0479">Metal-binding</keyword>
<accession>A0AAF3F3H4</accession>